<protein>
    <submittedName>
        <fullName evidence="2">DUF2059 domain-containing protein</fullName>
    </submittedName>
</protein>
<evidence type="ECO:0000313" key="3">
    <source>
        <dbReference type="Proteomes" id="UP000273516"/>
    </source>
</evidence>
<dbReference type="OrthoDB" id="7841298at2"/>
<organism evidence="2 3">
    <name type="scientific">Paracoccus alkanivorans</name>
    <dbReference type="NCBI Taxonomy" id="2116655"/>
    <lineage>
        <taxon>Bacteria</taxon>
        <taxon>Pseudomonadati</taxon>
        <taxon>Pseudomonadota</taxon>
        <taxon>Alphaproteobacteria</taxon>
        <taxon>Rhodobacterales</taxon>
        <taxon>Paracoccaceae</taxon>
        <taxon>Paracoccus</taxon>
    </lineage>
</organism>
<feature type="signal peptide" evidence="1">
    <location>
        <begin position="1"/>
        <end position="24"/>
    </location>
</feature>
<name>A0A3M0MJ90_9RHOB</name>
<dbReference type="Proteomes" id="UP000273516">
    <property type="component" value="Unassembled WGS sequence"/>
</dbReference>
<dbReference type="EMBL" id="QOKZ01000001">
    <property type="protein sequence ID" value="RMC37836.1"/>
    <property type="molecule type" value="Genomic_DNA"/>
</dbReference>
<feature type="chain" id="PRO_5018184626" evidence="1">
    <location>
        <begin position="25"/>
        <end position="290"/>
    </location>
</feature>
<reference evidence="2 3" key="1">
    <citation type="submission" date="2018-07" db="EMBL/GenBank/DDBJ databases">
        <authorList>
            <person name="Zhang Y."/>
            <person name="Wang L."/>
            <person name="Ma S."/>
        </authorList>
    </citation>
    <scope>NUCLEOTIDE SEQUENCE [LARGE SCALE GENOMIC DNA]</scope>
    <source>
        <strain evidence="2 3">4-2</strain>
    </source>
</reference>
<evidence type="ECO:0000313" key="2">
    <source>
        <dbReference type="EMBL" id="RMC37836.1"/>
    </source>
</evidence>
<keyword evidence="1" id="KW-0732">Signal</keyword>
<comment type="caution">
    <text evidence="2">The sequence shown here is derived from an EMBL/GenBank/DDBJ whole genome shotgun (WGS) entry which is preliminary data.</text>
</comment>
<sequence length="290" mass="31876">MKGPRMLRMICLALGFAIGMPATAQTTETAPLAGEQMLDTRLWRVLQLEDLMPIIREEALEEARAMQGTLLQRGGDSRWIDIVGRIHETQRLERVFRKGLRDALAAEPAELIGEALAFYETSLGQRMIGLETSARQAMLDNDAEAEAKAHFAKAASYDVPRVEQINRLIETADLVGPNVAGGMNAALAFSRGFKEGGGYLTPMTEAQMLSDAWAQEPLIRAETLGWMEAYLFLAYSPLNDAELEHYIEFSASPAGQRLSAVLFAGFDRLFARTSHDMGLAAAGQIEGRKL</sequence>
<proteinExistence type="predicted"/>
<gene>
    <name evidence="2" type="ORF">C9E81_03655</name>
</gene>
<accession>A0A3M0MJ90</accession>
<evidence type="ECO:0000256" key="1">
    <source>
        <dbReference type="SAM" id="SignalP"/>
    </source>
</evidence>
<dbReference type="AlphaFoldDB" id="A0A3M0MJ90"/>
<keyword evidence="3" id="KW-1185">Reference proteome</keyword>